<dbReference type="Gene3D" id="3.90.1680.10">
    <property type="entry name" value="SOS response associated peptidase-like"/>
    <property type="match status" value="1"/>
</dbReference>
<dbReference type="InterPro" id="IPR003738">
    <property type="entry name" value="SRAP"/>
</dbReference>
<name>A0A371RLL8_9PROT</name>
<organism evidence="9 10">
    <name type="scientific">Parvularcula marina</name>
    <dbReference type="NCBI Taxonomy" id="2292771"/>
    <lineage>
        <taxon>Bacteria</taxon>
        <taxon>Pseudomonadati</taxon>
        <taxon>Pseudomonadota</taxon>
        <taxon>Alphaproteobacteria</taxon>
        <taxon>Parvularculales</taxon>
        <taxon>Parvularculaceae</taxon>
        <taxon>Parvularcula</taxon>
    </lineage>
</organism>
<dbReference type="EMBL" id="QUQO01000001">
    <property type="protein sequence ID" value="RFB06314.1"/>
    <property type="molecule type" value="Genomic_DNA"/>
</dbReference>
<evidence type="ECO:0000256" key="6">
    <source>
        <dbReference type="ARBA" id="ARBA00023125"/>
    </source>
</evidence>
<dbReference type="GO" id="GO:0008233">
    <property type="term" value="F:peptidase activity"/>
    <property type="evidence" value="ECO:0007669"/>
    <property type="project" value="UniProtKB-KW"/>
</dbReference>
<dbReference type="InterPro" id="IPR036590">
    <property type="entry name" value="SRAP-like"/>
</dbReference>
<keyword evidence="2 8" id="KW-0645">Protease</keyword>
<keyword evidence="6" id="KW-0238">DNA-binding</keyword>
<dbReference type="GO" id="GO:0106300">
    <property type="term" value="P:protein-DNA covalent cross-linking repair"/>
    <property type="evidence" value="ECO:0007669"/>
    <property type="project" value="InterPro"/>
</dbReference>
<dbReference type="GO" id="GO:0003697">
    <property type="term" value="F:single-stranded DNA binding"/>
    <property type="evidence" value="ECO:0007669"/>
    <property type="project" value="InterPro"/>
</dbReference>
<evidence type="ECO:0000256" key="8">
    <source>
        <dbReference type="RuleBase" id="RU364100"/>
    </source>
</evidence>
<evidence type="ECO:0000313" key="10">
    <source>
        <dbReference type="Proteomes" id="UP000264589"/>
    </source>
</evidence>
<dbReference type="FunCoup" id="A0A371RLL8">
    <property type="interactions" value="259"/>
</dbReference>
<keyword evidence="3" id="KW-0227">DNA damage</keyword>
<evidence type="ECO:0000256" key="7">
    <source>
        <dbReference type="ARBA" id="ARBA00023239"/>
    </source>
</evidence>
<dbReference type="InParanoid" id="A0A371RLL8"/>
<gene>
    <name evidence="9" type="ORF">DX908_01760</name>
</gene>
<keyword evidence="5" id="KW-0190">Covalent protein-DNA linkage</keyword>
<dbReference type="PANTHER" id="PTHR13604">
    <property type="entry name" value="DC12-RELATED"/>
    <property type="match status" value="1"/>
</dbReference>
<keyword evidence="7" id="KW-0456">Lyase</keyword>
<comment type="similarity">
    <text evidence="1 8">Belongs to the SOS response-associated peptidase family.</text>
</comment>
<evidence type="ECO:0000256" key="1">
    <source>
        <dbReference type="ARBA" id="ARBA00008136"/>
    </source>
</evidence>
<evidence type="ECO:0000313" key="9">
    <source>
        <dbReference type="EMBL" id="RFB06314.1"/>
    </source>
</evidence>
<keyword evidence="4 8" id="KW-0378">Hydrolase</keyword>
<evidence type="ECO:0000256" key="2">
    <source>
        <dbReference type="ARBA" id="ARBA00022670"/>
    </source>
</evidence>
<proteinExistence type="inferred from homology"/>
<dbReference type="SUPFAM" id="SSF143081">
    <property type="entry name" value="BB1717-like"/>
    <property type="match status" value="1"/>
</dbReference>
<dbReference type="Proteomes" id="UP000264589">
    <property type="component" value="Unassembled WGS sequence"/>
</dbReference>
<evidence type="ECO:0000256" key="4">
    <source>
        <dbReference type="ARBA" id="ARBA00022801"/>
    </source>
</evidence>
<reference evidence="9 10" key="1">
    <citation type="submission" date="2018-08" db="EMBL/GenBank/DDBJ databases">
        <title>Parvularcula sp. SM1705, isolated from surface water of the South Sea China.</title>
        <authorList>
            <person name="Sun L."/>
        </authorList>
    </citation>
    <scope>NUCLEOTIDE SEQUENCE [LARGE SCALE GENOMIC DNA]</scope>
    <source>
        <strain evidence="9 10">SM1705</strain>
    </source>
</reference>
<comment type="caution">
    <text evidence="9">The sequence shown here is derived from an EMBL/GenBank/DDBJ whole genome shotgun (WGS) entry which is preliminary data.</text>
</comment>
<dbReference type="PANTHER" id="PTHR13604:SF0">
    <property type="entry name" value="ABASIC SITE PROCESSING PROTEIN HMCES"/>
    <property type="match status" value="1"/>
</dbReference>
<dbReference type="EC" id="3.4.-.-" evidence="8"/>
<dbReference type="GO" id="GO:0016829">
    <property type="term" value="F:lyase activity"/>
    <property type="evidence" value="ECO:0007669"/>
    <property type="project" value="UniProtKB-KW"/>
</dbReference>
<dbReference type="Pfam" id="PF02586">
    <property type="entry name" value="SRAP"/>
    <property type="match status" value="1"/>
</dbReference>
<evidence type="ECO:0000256" key="5">
    <source>
        <dbReference type="ARBA" id="ARBA00023124"/>
    </source>
</evidence>
<sequence length="274" mass="31749">MLQWPRKGARPRWIRRTSRPRNMTAPVASVTVCASGNEVSFSVMNTRYVFSSGPYDLRVQLGVDVSENFPPRYNIAPSQPVPIIRETREDGREFALVRWGFVPGWDKKGEFFKKSVVNIRSESAPEKPSFRNAWRRRRCLFPMNGFYEWVQEKDGKQPYLITMGEDMPLFCVAGLWEYWLGENGSEMETAAFLTRESVYPITQLHSRMPIYVPPERYADWLDPDETVMAPAEAIIGLPPPPFEFWPVSRRVNSWKPDDAELIKPGRDLRQDSLL</sequence>
<accession>A0A371RLL8</accession>
<dbReference type="GO" id="GO:0006508">
    <property type="term" value="P:proteolysis"/>
    <property type="evidence" value="ECO:0007669"/>
    <property type="project" value="UniProtKB-KW"/>
</dbReference>
<evidence type="ECO:0000256" key="3">
    <source>
        <dbReference type="ARBA" id="ARBA00022763"/>
    </source>
</evidence>
<keyword evidence="10" id="KW-1185">Reference proteome</keyword>
<protein>
    <recommendedName>
        <fullName evidence="8">Abasic site processing protein</fullName>
        <ecNumber evidence="8">3.4.-.-</ecNumber>
    </recommendedName>
</protein>
<dbReference type="AlphaFoldDB" id="A0A371RLL8"/>